<evidence type="ECO:0000259" key="1">
    <source>
        <dbReference type="PROSITE" id="PS50191"/>
    </source>
</evidence>
<keyword evidence="3" id="KW-1185">Reference proteome</keyword>
<dbReference type="InterPro" id="IPR036865">
    <property type="entry name" value="CRAL-TRIO_dom_sf"/>
</dbReference>
<dbReference type="RefSeq" id="XP_043014781.1">
    <property type="nucleotide sequence ID" value="XM_043146081.1"/>
</dbReference>
<gene>
    <name evidence="2" type="ORF">E1B28_000272</name>
</gene>
<proteinExistence type="predicted"/>
<dbReference type="InterPro" id="IPR052432">
    <property type="entry name" value="PITP/CRAL-TRIO"/>
</dbReference>
<accession>A0A9P7V138</accession>
<dbReference type="EMBL" id="CM032181">
    <property type="protein sequence ID" value="KAG7098311.1"/>
    <property type="molecule type" value="Genomic_DNA"/>
</dbReference>
<name>A0A9P7V138_9AGAR</name>
<organism evidence="2 3">
    <name type="scientific">Marasmius oreades</name>
    <name type="common">fairy-ring Marasmius</name>
    <dbReference type="NCBI Taxonomy" id="181124"/>
    <lineage>
        <taxon>Eukaryota</taxon>
        <taxon>Fungi</taxon>
        <taxon>Dikarya</taxon>
        <taxon>Basidiomycota</taxon>
        <taxon>Agaricomycotina</taxon>
        <taxon>Agaricomycetes</taxon>
        <taxon>Agaricomycetidae</taxon>
        <taxon>Agaricales</taxon>
        <taxon>Marasmiineae</taxon>
        <taxon>Marasmiaceae</taxon>
        <taxon>Marasmius</taxon>
    </lineage>
</organism>
<dbReference type="PROSITE" id="PS50191">
    <property type="entry name" value="CRAL_TRIO"/>
    <property type="match status" value="1"/>
</dbReference>
<dbReference type="GeneID" id="66069348"/>
<evidence type="ECO:0000313" key="3">
    <source>
        <dbReference type="Proteomes" id="UP001049176"/>
    </source>
</evidence>
<dbReference type="Proteomes" id="UP001049176">
    <property type="component" value="Chromosome 1"/>
</dbReference>
<sequence length="390" mass="44601">MDIRSLLQANCDRLLNEYQANLNATLELQAILIDDVLPSVATELELDEAQQKWVKEWLEDTHMVFYVMRKQRFTRSFALDVIRKNIEWRIENLWPLESDLYPQNVHCLPANVRDPLGRPILIVRATPFKESSESDRDSSLFLHAVEHLRLCLKALNDASDETLMPFLQYVVLLDVKEFSMQNMSVEFVMRFINELTPKFPGMVAAVFILNSSWTQVGLWSIAKRFLPASAVSRVFFPSANELVSYFTPSSLPKDYGGDLAPLKFLNNYLHPRKVKTVCNNGNCEEPSSVVPRTSPASLSPMSSSNPYFGYPLSISDSGSSSLRHGRKRKRDLARTLLTLLWHRWRGVVSPCLWTMAIALAIRLLWVRRSLHSSSEGVRLLKAWWSSVSLL</sequence>
<dbReference type="PANTHER" id="PTHR46590:SF4">
    <property type="entry name" value="CRAL-TRIO DOMAIN-CONTAINING PROTEIN"/>
    <property type="match status" value="1"/>
</dbReference>
<reference evidence="2" key="1">
    <citation type="journal article" date="2021" name="Genome Biol. Evol.">
        <title>The assembled and annotated genome of the fairy-ring fungus Marasmius oreades.</title>
        <authorList>
            <person name="Hiltunen M."/>
            <person name="Ament-Velasquez S.L."/>
            <person name="Johannesson H."/>
        </authorList>
    </citation>
    <scope>NUCLEOTIDE SEQUENCE</scope>
    <source>
        <strain evidence="2">03SP1</strain>
    </source>
</reference>
<dbReference type="SUPFAM" id="SSF52087">
    <property type="entry name" value="CRAL/TRIO domain"/>
    <property type="match status" value="1"/>
</dbReference>
<dbReference type="Pfam" id="PF00650">
    <property type="entry name" value="CRAL_TRIO"/>
    <property type="match status" value="1"/>
</dbReference>
<protein>
    <recommendedName>
        <fullName evidence="1">CRAL-TRIO domain-containing protein</fullName>
    </recommendedName>
</protein>
<evidence type="ECO:0000313" key="2">
    <source>
        <dbReference type="EMBL" id="KAG7098311.1"/>
    </source>
</evidence>
<feature type="domain" description="CRAL-TRIO" evidence="1">
    <location>
        <begin position="93"/>
        <end position="263"/>
    </location>
</feature>
<dbReference type="SMART" id="SM00516">
    <property type="entry name" value="SEC14"/>
    <property type="match status" value="1"/>
</dbReference>
<dbReference type="KEGG" id="more:E1B28_000272"/>
<dbReference type="Gene3D" id="3.40.525.10">
    <property type="entry name" value="CRAL-TRIO lipid binding domain"/>
    <property type="match status" value="1"/>
</dbReference>
<comment type="caution">
    <text evidence="2">The sequence shown here is derived from an EMBL/GenBank/DDBJ whole genome shotgun (WGS) entry which is preliminary data.</text>
</comment>
<dbReference type="CDD" id="cd00170">
    <property type="entry name" value="SEC14"/>
    <property type="match status" value="1"/>
</dbReference>
<dbReference type="PANTHER" id="PTHR46590">
    <property type="entry name" value="PHOSPHATIDYLINOSITOL TRANSFER PROTEIN CSR1-RELATED"/>
    <property type="match status" value="1"/>
</dbReference>
<dbReference type="OrthoDB" id="75724at2759"/>
<dbReference type="AlphaFoldDB" id="A0A9P7V138"/>
<dbReference type="InterPro" id="IPR001251">
    <property type="entry name" value="CRAL-TRIO_dom"/>
</dbReference>